<dbReference type="EMBL" id="OV696699">
    <property type="protein sequence ID" value="CAH1244696.1"/>
    <property type="molecule type" value="Genomic_DNA"/>
</dbReference>
<reference evidence="6" key="1">
    <citation type="submission" date="2022-01" db="EMBL/GenBank/DDBJ databases">
        <authorList>
            <person name="Braso-Vives M."/>
        </authorList>
    </citation>
    <scope>NUCLEOTIDE SEQUENCE</scope>
</reference>
<dbReference type="InterPro" id="IPR051093">
    <property type="entry name" value="Neuroligin/BSAL"/>
</dbReference>
<dbReference type="AlphaFoldDB" id="A0A8K0E9M2"/>
<accession>A0A8K0E9M2</accession>
<feature type="domain" description="Carboxylesterase type B" evidence="5">
    <location>
        <begin position="38"/>
        <end position="586"/>
    </location>
</feature>
<dbReference type="InterPro" id="IPR019819">
    <property type="entry name" value="Carboxylesterase_B_CS"/>
</dbReference>
<organism evidence="6 7">
    <name type="scientific">Branchiostoma lanceolatum</name>
    <name type="common">Common lancelet</name>
    <name type="synonym">Amphioxus lanceolatum</name>
    <dbReference type="NCBI Taxonomy" id="7740"/>
    <lineage>
        <taxon>Eukaryota</taxon>
        <taxon>Metazoa</taxon>
        <taxon>Chordata</taxon>
        <taxon>Cephalochordata</taxon>
        <taxon>Leptocardii</taxon>
        <taxon>Amphioxiformes</taxon>
        <taxon>Branchiostomatidae</taxon>
        <taxon>Branchiostoma</taxon>
    </lineage>
</organism>
<proteinExistence type="inferred from homology"/>
<name>A0A8K0E9M2_BRALA</name>
<evidence type="ECO:0000256" key="3">
    <source>
        <dbReference type="SAM" id="Phobius"/>
    </source>
</evidence>
<comment type="similarity">
    <text evidence="1">Belongs to the type-B carboxylesterase/lipase family.</text>
</comment>
<keyword evidence="2 4" id="KW-0732">Signal</keyword>
<evidence type="ECO:0000259" key="5">
    <source>
        <dbReference type="Pfam" id="PF00135"/>
    </source>
</evidence>
<dbReference type="FunFam" id="3.40.50.1820:FF:000505">
    <property type="entry name" value="Uncharacterized protein"/>
    <property type="match status" value="1"/>
</dbReference>
<evidence type="ECO:0000256" key="1">
    <source>
        <dbReference type="ARBA" id="ARBA00005964"/>
    </source>
</evidence>
<gene>
    <name evidence="6" type="primary">NLGN4X</name>
    <name evidence="6" type="ORF">BLAG_LOCUS7274</name>
</gene>
<dbReference type="Gene3D" id="3.40.50.1820">
    <property type="entry name" value="alpha/beta hydrolase"/>
    <property type="match status" value="1"/>
</dbReference>
<keyword evidence="3" id="KW-0812">Transmembrane</keyword>
<feature type="signal peptide" evidence="4">
    <location>
        <begin position="1"/>
        <end position="33"/>
    </location>
</feature>
<feature type="transmembrane region" description="Helical" evidence="3">
    <location>
        <begin position="690"/>
        <end position="712"/>
    </location>
</feature>
<dbReference type="Pfam" id="PF00135">
    <property type="entry name" value="COesterase"/>
    <property type="match status" value="1"/>
</dbReference>
<evidence type="ECO:0000256" key="2">
    <source>
        <dbReference type="ARBA" id="ARBA00022729"/>
    </source>
</evidence>
<dbReference type="OrthoDB" id="408631at2759"/>
<sequence length="775" mass="86329">MFRPTNGHKMRTFCIKTFGVLVTFLITQEEALPQNGLPTVETTYGQIVGKRVTLSNPRLKPVIQYLGIPYARPPVGELRFRPPLRPKAWPGVYNCTTFGPVCPQANLQKKAGYLSPLPERSRAMLKPFQDKMDEDCLYLNVYHPEDRDGSERYPLAVMVFIHGGGYTYGAGSAYDGSVLASLGNVVVVTVNYRLGAFGFLNTGDASSPGNYGLLDQIAALRWVNENIDRFHGDPSLVTLFGVDTGAAAVNLLMLTPSADGLFRRAILQSGSSLASWALSTGGRRITNLLAEQIDCCKPNISKTVECLRKKPYQDIMSADIRMLGSQFFPIFGPVVDGDVIPDHPRNLMSAGGQFWTYDALLGVTESEGYMYISDLRSIEDGVSADGFKLLIGDFVNQLFPNREAEITDAVAFIYTNWGEDTNKTRRSGLLRMFTEQQMGVPSIQTANMHSTGNTRSGTFFYTFNYRPTSSPTPEWVEAAHGEEIPFVFGAPLISDTMFKNMTFTKLESMLSTAIMTYWTNFAKTGSPNEPRKQETTFLHLRPNRYEDVLWKPYNSEIVGQEGDSYMYFGMRPRVPSGYRSQRVAFWKELVPKLLKPPQVVGNGNAYPTHSLSELCARLDVGRAILVGNEVVPTRAMGDQRNGVVTCFPTTQAPTADPSLQRPKVGFDMTWTPKWSSVDRRNRNRGYSSELSVVIAVGTSLLFVNVVVFAVCYHRKERKSKEKPGAHTQDKVRLKVSDVQEMIKMMEFQDSTSLEADGTNKSELVDTTTIKSSRLV</sequence>
<evidence type="ECO:0000256" key="4">
    <source>
        <dbReference type="SAM" id="SignalP"/>
    </source>
</evidence>
<dbReference type="Proteomes" id="UP000838412">
    <property type="component" value="Chromosome 14"/>
</dbReference>
<dbReference type="SUPFAM" id="SSF53474">
    <property type="entry name" value="alpha/beta-Hydrolases"/>
    <property type="match status" value="1"/>
</dbReference>
<dbReference type="InterPro" id="IPR029058">
    <property type="entry name" value="AB_hydrolase_fold"/>
</dbReference>
<evidence type="ECO:0000313" key="6">
    <source>
        <dbReference type="EMBL" id="CAH1244696.1"/>
    </source>
</evidence>
<protein>
    <submittedName>
        <fullName evidence="6">NLGN4X protein</fullName>
    </submittedName>
</protein>
<evidence type="ECO:0000313" key="7">
    <source>
        <dbReference type="Proteomes" id="UP000838412"/>
    </source>
</evidence>
<feature type="chain" id="PRO_5035455277" evidence="4">
    <location>
        <begin position="34"/>
        <end position="775"/>
    </location>
</feature>
<dbReference type="PANTHER" id="PTHR43903">
    <property type="entry name" value="NEUROLIGIN"/>
    <property type="match status" value="1"/>
</dbReference>
<keyword evidence="3" id="KW-1133">Transmembrane helix</keyword>
<dbReference type="InterPro" id="IPR002018">
    <property type="entry name" value="CarbesteraseB"/>
</dbReference>
<keyword evidence="3" id="KW-0472">Membrane</keyword>
<dbReference type="PROSITE" id="PS00941">
    <property type="entry name" value="CARBOXYLESTERASE_B_2"/>
    <property type="match status" value="1"/>
</dbReference>
<keyword evidence="7" id="KW-1185">Reference proteome</keyword>